<organism evidence="1">
    <name type="scientific">Macaca fascicularis</name>
    <name type="common">Crab-eating macaque</name>
    <name type="synonym">Cynomolgus monkey</name>
    <dbReference type="NCBI Taxonomy" id="9541"/>
    <lineage>
        <taxon>Eukaryota</taxon>
        <taxon>Metazoa</taxon>
        <taxon>Chordata</taxon>
        <taxon>Craniata</taxon>
        <taxon>Vertebrata</taxon>
        <taxon>Euteleostomi</taxon>
        <taxon>Mammalia</taxon>
        <taxon>Eutheria</taxon>
        <taxon>Euarchontoglires</taxon>
        <taxon>Primates</taxon>
        <taxon>Haplorrhini</taxon>
        <taxon>Catarrhini</taxon>
        <taxon>Cercopithecidae</taxon>
        <taxon>Cercopithecinae</taxon>
        <taxon>Macaca</taxon>
    </lineage>
</organism>
<evidence type="ECO:0000313" key="1">
    <source>
        <dbReference type="EMBL" id="BAE89186.1"/>
    </source>
</evidence>
<dbReference type="EMBL" id="AB172124">
    <property type="protein sequence ID" value="BAE89186.1"/>
    <property type="molecule type" value="mRNA"/>
</dbReference>
<dbReference type="AlphaFoldDB" id="I7GBH8"/>
<proteinExistence type="evidence at transcript level"/>
<name>I7GBH8_MACFA</name>
<accession>I7GBH8</accession>
<protein>
    <submittedName>
        <fullName evidence="1">Macaca fascicularis brain cDNA clone: QflA-16784, similar to human hypothetical protein FLJ37543 (FLJ37543), mRNA, RefSeq: NM_173667.1</fullName>
    </submittedName>
</protein>
<sequence>MSIKYKICFLGHLPKGRKIKTKTCFSEIAFLSKGSI</sequence>
<reference evidence="1" key="1">
    <citation type="journal article" date="2007" name="PLoS Biol.">
        <title>Rate of evolution in brain-expressed genes in humans and other primates.</title>
        <authorList>
            <person name="Wang H.-Y."/>
            <person name="Chien H.-C."/>
            <person name="Osada N."/>
            <person name="Hashimoto K."/>
            <person name="Sugano S."/>
            <person name="Gojobori T."/>
            <person name="Chou C.-K."/>
            <person name="Tsai S.-F."/>
            <person name="Wu C.-I."/>
            <person name="Shen C.-K.J."/>
        </authorList>
    </citation>
    <scope>NUCLEOTIDE SEQUENCE</scope>
</reference>